<evidence type="ECO:0000313" key="2">
    <source>
        <dbReference type="EMBL" id="JAH65590.1"/>
    </source>
</evidence>
<feature type="region of interest" description="Disordered" evidence="1">
    <location>
        <begin position="1"/>
        <end position="53"/>
    </location>
</feature>
<name>A0A0E9UJZ1_ANGAN</name>
<feature type="compositionally biased region" description="Polar residues" evidence="1">
    <location>
        <begin position="9"/>
        <end position="22"/>
    </location>
</feature>
<protein>
    <submittedName>
        <fullName evidence="2">Uncharacterized protein</fullName>
    </submittedName>
</protein>
<dbReference type="AlphaFoldDB" id="A0A0E9UJZ1"/>
<reference evidence="2" key="1">
    <citation type="submission" date="2014-11" db="EMBL/GenBank/DDBJ databases">
        <authorList>
            <person name="Amaro Gonzalez C."/>
        </authorList>
    </citation>
    <scope>NUCLEOTIDE SEQUENCE</scope>
</reference>
<dbReference type="EMBL" id="GBXM01042987">
    <property type="protein sequence ID" value="JAH65590.1"/>
    <property type="molecule type" value="Transcribed_RNA"/>
</dbReference>
<proteinExistence type="predicted"/>
<accession>A0A0E9UJZ1</accession>
<reference evidence="2" key="2">
    <citation type="journal article" date="2015" name="Fish Shellfish Immunol.">
        <title>Early steps in the European eel (Anguilla anguilla)-Vibrio vulnificus interaction in the gills: Role of the RtxA13 toxin.</title>
        <authorList>
            <person name="Callol A."/>
            <person name="Pajuelo D."/>
            <person name="Ebbesson L."/>
            <person name="Teles M."/>
            <person name="MacKenzie S."/>
            <person name="Amaro C."/>
        </authorList>
    </citation>
    <scope>NUCLEOTIDE SEQUENCE</scope>
</reference>
<feature type="compositionally biased region" description="Basic and acidic residues" evidence="1">
    <location>
        <begin position="23"/>
        <end position="36"/>
    </location>
</feature>
<organism evidence="2">
    <name type="scientific">Anguilla anguilla</name>
    <name type="common">European freshwater eel</name>
    <name type="synonym">Muraena anguilla</name>
    <dbReference type="NCBI Taxonomy" id="7936"/>
    <lineage>
        <taxon>Eukaryota</taxon>
        <taxon>Metazoa</taxon>
        <taxon>Chordata</taxon>
        <taxon>Craniata</taxon>
        <taxon>Vertebrata</taxon>
        <taxon>Euteleostomi</taxon>
        <taxon>Actinopterygii</taxon>
        <taxon>Neopterygii</taxon>
        <taxon>Teleostei</taxon>
        <taxon>Anguilliformes</taxon>
        <taxon>Anguillidae</taxon>
        <taxon>Anguilla</taxon>
    </lineage>
</organism>
<sequence>MKNHVKVTNAASNHSATRSTSHGFDEHPGAMSERSRRSVSQAHGPPARERASQ</sequence>
<evidence type="ECO:0000256" key="1">
    <source>
        <dbReference type="SAM" id="MobiDB-lite"/>
    </source>
</evidence>